<evidence type="ECO:0000256" key="2">
    <source>
        <dbReference type="ARBA" id="ARBA00023043"/>
    </source>
</evidence>
<gene>
    <name evidence="5" type="ORF">EHS24_005723</name>
</gene>
<dbReference type="EMBL" id="RSCE01000003">
    <property type="protein sequence ID" value="RSH84214.1"/>
    <property type="molecule type" value="Genomic_DNA"/>
</dbReference>
<keyword evidence="2 3" id="KW-0040">ANK repeat</keyword>
<feature type="repeat" description="ANK" evidence="3">
    <location>
        <begin position="192"/>
        <end position="224"/>
    </location>
</feature>
<dbReference type="GeneID" id="39590266"/>
<name>A0A427XZ95_9TREE</name>
<keyword evidence="6" id="KW-1185">Reference proteome</keyword>
<comment type="caution">
    <text evidence="5">The sequence shown here is derived from an EMBL/GenBank/DDBJ whole genome shotgun (WGS) entry which is preliminary data.</text>
</comment>
<proteinExistence type="predicted"/>
<feature type="compositionally biased region" description="Basic and acidic residues" evidence="4">
    <location>
        <begin position="321"/>
        <end position="332"/>
    </location>
</feature>
<feature type="repeat" description="ANK" evidence="3">
    <location>
        <begin position="159"/>
        <end position="191"/>
    </location>
</feature>
<dbReference type="Gene3D" id="1.25.40.20">
    <property type="entry name" value="Ankyrin repeat-containing domain"/>
    <property type="match status" value="1"/>
</dbReference>
<dbReference type="OrthoDB" id="341259at2759"/>
<dbReference type="AlphaFoldDB" id="A0A427XZ95"/>
<accession>A0A427XZ95</accession>
<dbReference type="InterPro" id="IPR036770">
    <property type="entry name" value="Ankyrin_rpt-contain_sf"/>
</dbReference>
<evidence type="ECO:0000313" key="5">
    <source>
        <dbReference type="EMBL" id="RSH84214.1"/>
    </source>
</evidence>
<dbReference type="Proteomes" id="UP000279236">
    <property type="component" value="Unassembled WGS sequence"/>
</dbReference>
<reference evidence="5 6" key="1">
    <citation type="submission" date="2018-11" db="EMBL/GenBank/DDBJ databases">
        <title>Genome sequence of Apiotrichum porosum DSM 27194.</title>
        <authorList>
            <person name="Aliyu H."/>
            <person name="Gorte O."/>
            <person name="Ochsenreither K."/>
        </authorList>
    </citation>
    <scope>NUCLEOTIDE SEQUENCE [LARGE SCALE GENOMIC DNA]</scope>
    <source>
        <strain evidence="5 6">DSM 27194</strain>
    </source>
</reference>
<dbReference type="PANTHER" id="PTHR24171:SF8">
    <property type="entry name" value="BRCA1-ASSOCIATED RING DOMAIN PROTEIN 1"/>
    <property type="match status" value="1"/>
</dbReference>
<keyword evidence="1" id="KW-0677">Repeat</keyword>
<feature type="region of interest" description="Disordered" evidence="4">
    <location>
        <begin position="254"/>
        <end position="462"/>
    </location>
</feature>
<dbReference type="Pfam" id="PF12796">
    <property type="entry name" value="Ank_2"/>
    <property type="match status" value="1"/>
</dbReference>
<evidence type="ECO:0000256" key="1">
    <source>
        <dbReference type="ARBA" id="ARBA00022737"/>
    </source>
</evidence>
<evidence type="ECO:0000256" key="3">
    <source>
        <dbReference type="PROSITE-ProRule" id="PRU00023"/>
    </source>
</evidence>
<dbReference type="SUPFAM" id="SSF48403">
    <property type="entry name" value="Ankyrin repeat"/>
    <property type="match status" value="1"/>
</dbReference>
<evidence type="ECO:0000256" key="4">
    <source>
        <dbReference type="SAM" id="MobiDB-lite"/>
    </source>
</evidence>
<dbReference type="SMART" id="SM00248">
    <property type="entry name" value="ANK"/>
    <property type="match status" value="3"/>
</dbReference>
<protein>
    <submittedName>
        <fullName evidence="5">Uncharacterized protein</fullName>
    </submittedName>
</protein>
<dbReference type="STRING" id="105984.A0A427XZ95"/>
<feature type="compositionally biased region" description="Basic and acidic residues" evidence="4">
    <location>
        <begin position="254"/>
        <end position="283"/>
    </location>
</feature>
<feature type="compositionally biased region" description="Low complexity" evidence="4">
    <location>
        <begin position="284"/>
        <end position="320"/>
    </location>
</feature>
<organism evidence="5 6">
    <name type="scientific">Apiotrichum porosum</name>
    <dbReference type="NCBI Taxonomy" id="105984"/>
    <lineage>
        <taxon>Eukaryota</taxon>
        <taxon>Fungi</taxon>
        <taxon>Dikarya</taxon>
        <taxon>Basidiomycota</taxon>
        <taxon>Agaricomycotina</taxon>
        <taxon>Tremellomycetes</taxon>
        <taxon>Trichosporonales</taxon>
        <taxon>Trichosporonaceae</taxon>
        <taxon>Apiotrichum</taxon>
    </lineage>
</organism>
<feature type="compositionally biased region" description="Polar residues" evidence="4">
    <location>
        <begin position="447"/>
        <end position="462"/>
    </location>
</feature>
<dbReference type="RefSeq" id="XP_028477662.1">
    <property type="nucleotide sequence ID" value="XM_028621210.1"/>
</dbReference>
<sequence>MAVAAINDPFPAGEPSSRLHVVRKPSIRVRQAVRDNNVPLLQRLQHRFDLRNTDRMRLTSLAWAAIEGNLEVFEWLLLDYGHDDQELSRDAEHNTIFHLLAAAPAPPSISPAAHLLTSSPEFPPRPPTRVPDDMVDICLRMTEVYYTLFPFLIDWSNTDGKTALHYAAQADNAMFIATLCDFGADVDLADLQGNTPLHYASAWGNIACARVLLERGATISLRNFEGFTSVDFSYSNQMRAALDAIAREVLENRRARRKEERAREKEERERERQEREQLERWDDGSSLSGASAVGAAFRHRSGSQSSSASRLSAHSSSAHSAHPDYSRGDEYRPPMPPLPPDVLQAAAAATNARNERRERGSFASRPGSPTPMANRTNTDAVPTLTLSPIPTPTPTPSRNHRSNPPTPLRLPAINPAAGGQGTYTPSSTASSPNPFTRDGAIPMRRGASNQSQQSQSHLTHAL</sequence>
<dbReference type="PANTHER" id="PTHR24171">
    <property type="entry name" value="ANKYRIN REPEAT DOMAIN-CONTAINING PROTEIN 39-RELATED"/>
    <property type="match status" value="1"/>
</dbReference>
<feature type="compositionally biased region" description="Polar residues" evidence="4">
    <location>
        <begin position="371"/>
        <end position="380"/>
    </location>
</feature>
<evidence type="ECO:0000313" key="6">
    <source>
        <dbReference type="Proteomes" id="UP000279236"/>
    </source>
</evidence>
<feature type="compositionally biased region" description="Polar residues" evidence="4">
    <location>
        <begin position="422"/>
        <end position="434"/>
    </location>
</feature>
<dbReference type="GO" id="GO:0085020">
    <property type="term" value="P:protein K6-linked ubiquitination"/>
    <property type="evidence" value="ECO:0007669"/>
    <property type="project" value="TreeGrafter"/>
</dbReference>
<dbReference type="GO" id="GO:0004842">
    <property type="term" value="F:ubiquitin-protein transferase activity"/>
    <property type="evidence" value="ECO:0007669"/>
    <property type="project" value="TreeGrafter"/>
</dbReference>
<dbReference type="PROSITE" id="PS50297">
    <property type="entry name" value="ANK_REP_REGION"/>
    <property type="match status" value="2"/>
</dbReference>
<dbReference type="InterPro" id="IPR002110">
    <property type="entry name" value="Ankyrin_rpt"/>
</dbReference>
<dbReference type="PROSITE" id="PS50088">
    <property type="entry name" value="ANK_REPEAT"/>
    <property type="match status" value="2"/>
</dbReference>